<dbReference type="OrthoDB" id="8020423at2"/>
<keyword evidence="2" id="KW-0472">Membrane</keyword>
<name>A0A2S0NDK4_9HYPH</name>
<evidence type="ECO:0000313" key="4">
    <source>
        <dbReference type="Proteomes" id="UP000237889"/>
    </source>
</evidence>
<proteinExistence type="predicted"/>
<feature type="transmembrane region" description="Helical" evidence="2">
    <location>
        <begin position="60"/>
        <end position="83"/>
    </location>
</feature>
<feature type="region of interest" description="Disordered" evidence="1">
    <location>
        <begin position="94"/>
        <end position="123"/>
    </location>
</feature>
<gene>
    <name evidence="3" type="ORF">C6569_14965</name>
</gene>
<reference evidence="3 4" key="1">
    <citation type="submission" date="2018-03" db="EMBL/GenBank/DDBJ databases">
        <title>Genome sequencing of Phreatobacter sp.</title>
        <authorList>
            <person name="Kim S.-J."/>
            <person name="Heo J."/>
            <person name="Kwon S.-W."/>
        </authorList>
    </citation>
    <scope>NUCLEOTIDE SEQUENCE [LARGE SCALE GENOMIC DNA]</scope>
    <source>
        <strain evidence="3 4">S-12</strain>
    </source>
</reference>
<dbReference type="AlphaFoldDB" id="A0A2S0NDK4"/>
<keyword evidence="4" id="KW-1185">Reference proteome</keyword>
<evidence type="ECO:0000313" key="3">
    <source>
        <dbReference type="EMBL" id="AVO46254.1"/>
    </source>
</evidence>
<dbReference type="KEGG" id="phr:C6569_14965"/>
<evidence type="ECO:0000256" key="2">
    <source>
        <dbReference type="SAM" id="Phobius"/>
    </source>
</evidence>
<feature type="transmembrane region" description="Helical" evidence="2">
    <location>
        <begin position="7"/>
        <end position="27"/>
    </location>
</feature>
<sequence>MTRIVWWGAFVGAAFWSVFSLVAYAVVDTVGAGASSYGTVPGFPPEPFTFAWIAARVHGLGVSAVGLTWLIGLALILGSAALFQRFFGRRRPSLTQAPRSWGSSIPAPPPGASHPARERAGGR</sequence>
<dbReference type="Proteomes" id="UP000237889">
    <property type="component" value="Chromosome"/>
</dbReference>
<keyword evidence="2" id="KW-0812">Transmembrane</keyword>
<dbReference type="RefSeq" id="WP_106749595.1">
    <property type="nucleotide sequence ID" value="NZ_CP027668.1"/>
</dbReference>
<keyword evidence="2" id="KW-1133">Transmembrane helix</keyword>
<evidence type="ECO:0000256" key="1">
    <source>
        <dbReference type="SAM" id="MobiDB-lite"/>
    </source>
</evidence>
<accession>A0A2S0NDK4</accession>
<dbReference type="EMBL" id="CP027668">
    <property type="protein sequence ID" value="AVO46254.1"/>
    <property type="molecule type" value="Genomic_DNA"/>
</dbReference>
<protein>
    <submittedName>
        <fullName evidence="3">Uncharacterized protein</fullName>
    </submittedName>
</protein>
<organism evidence="3 4">
    <name type="scientific">Phreatobacter cathodiphilus</name>
    <dbReference type="NCBI Taxonomy" id="1868589"/>
    <lineage>
        <taxon>Bacteria</taxon>
        <taxon>Pseudomonadati</taxon>
        <taxon>Pseudomonadota</taxon>
        <taxon>Alphaproteobacteria</taxon>
        <taxon>Hyphomicrobiales</taxon>
        <taxon>Phreatobacteraceae</taxon>
        <taxon>Phreatobacter</taxon>
    </lineage>
</organism>